<evidence type="ECO:0000256" key="6">
    <source>
        <dbReference type="SAM" id="MobiDB-lite"/>
    </source>
</evidence>
<evidence type="ECO:0000256" key="5">
    <source>
        <dbReference type="ARBA" id="ARBA00023242"/>
    </source>
</evidence>
<keyword evidence="2" id="KW-0805">Transcription regulation</keyword>
<comment type="caution">
    <text evidence="8">The sequence shown here is derived from an EMBL/GenBank/DDBJ whole genome shotgun (WGS) entry which is preliminary data.</text>
</comment>
<evidence type="ECO:0000313" key="9">
    <source>
        <dbReference type="Proteomes" id="UP001457282"/>
    </source>
</evidence>
<organism evidence="8 9">
    <name type="scientific">Rubus argutus</name>
    <name type="common">Southern blackberry</name>
    <dbReference type="NCBI Taxonomy" id="59490"/>
    <lineage>
        <taxon>Eukaryota</taxon>
        <taxon>Viridiplantae</taxon>
        <taxon>Streptophyta</taxon>
        <taxon>Embryophyta</taxon>
        <taxon>Tracheophyta</taxon>
        <taxon>Spermatophyta</taxon>
        <taxon>Magnoliopsida</taxon>
        <taxon>eudicotyledons</taxon>
        <taxon>Gunneridae</taxon>
        <taxon>Pentapetalae</taxon>
        <taxon>rosids</taxon>
        <taxon>fabids</taxon>
        <taxon>Rosales</taxon>
        <taxon>Rosaceae</taxon>
        <taxon>Rosoideae</taxon>
        <taxon>Rosoideae incertae sedis</taxon>
        <taxon>Rubus</taxon>
    </lineage>
</organism>
<evidence type="ECO:0000313" key="8">
    <source>
        <dbReference type="EMBL" id="KAK9930061.1"/>
    </source>
</evidence>
<dbReference type="PROSITE" id="PS51005">
    <property type="entry name" value="NAC"/>
    <property type="match status" value="1"/>
</dbReference>
<accession>A0AAW1WZM7</accession>
<evidence type="ECO:0000256" key="4">
    <source>
        <dbReference type="ARBA" id="ARBA00023163"/>
    </source>
</evidence>
<keyword evidence="4" id="KW-0804">Transcription</keyword>
<sequence>MELGYPYPVGVRFHPLDQELVGYYLHNRAVMGGKFRSDFVSECPHFYGEKEPCLIWDLYSGGGGSSSSNCKVDQDEEPLYFFTHRKKLNLNPIAKRFDRKVGSGTWRGESSKQVYDSAGVVIGINRHFRYEGGCDSRQNGGWMMQEYQMVTTDKNYVTQDLVLCTLRKNPRKLPPPTTTTQSQGQSKNIVDDKKRKRACDPDHGPKKAKKAKEQRKEETCIVDQPNMEETNFEVDQIHVQNMQVLLPCQDHYYPELDFDEPEVTVDELFAPSTPDHQSSYDHHYGNNFNFSVSNEHDQPQPHLVQDESNEDLASCAQCLNTDDQIDGDHYQFSDSQVEAFLACLD</sequence>
<dbReference type="AlphaFoldDB" id="A0AAW1WZM7"/>
<protein>
    <recommendedName>
        <fullName evidence="7">NAC domain-containing protein</fullName>
    </recommendedName>
</protein>
<dbReference type="SUPFAM" id="SSF101941">
    <property type="entry name" value="NAC domain"/>
    <property type="match status" value="1"/>
</dbReference>
<evidence type="ECO:0000259" key="7">
    <source>
        <dbReference type="PROSITE" id="PS51005"/>
    </source>
</evidence>
<evidence type="ECO:0000256" key="3">
    <source>
        <dbReference type="ARBA" id="ARBA00023125"/>
    </source>
</evidence>
<keyword evidence="3" id="KW-0238">DNA-binding</keyword>
<gene>
    <name evidence="8" type="ORF">M0R45_027118</name>
</gene>
<feature type="domain" description="NAC" evidence="7">
    <location>
        <begin position="7"/>
        <end position="169"/>
    </location>
</feature>
<evidence type="ECO:0000256" key="1">
    <source>
        <dbReference type="ARBA" id="ARBA00004123"/>
    </source>
</evidence>
<dbReference type="GO" id="GO:0003677">
    <property type="term" value="F:DNA binding"/>
    <property type="evidence" value="ECO:0007669"/>
    <property type="project" value="UniProtKB-KW"/>
</dbReference>
<dbReference type="InterPro" id="IPR003441">
    <property type="entry name" value="NAC-dom"/>
</dbReference>
<dbReference type="Gene3D" id="2.170.150.80">
    <property type="entry name" value="NAC domain"/>
    <property type="match status" value="1"/>
</dbReference>
<keyword evidence="5" id="KW-0539">Nucleus</keyword>
<dbReference type="Proteomes" id="UP001457282">
    <property type="component" value="Unassembled WGS sequence"/>
</dbReference>
<dbReference type="GO" id="GO:0006355">
    <property type="term" value="P:regulation of DNA-templated transcription"/>
    <property type="evidence" value="ECO:0007669"/>
    <property type="project" value="InterPro"/>
</dbReference>
<comment type="subcellular location">
    <subcellularLocation>
        <location evidence="1">Nucleus</location>
    </subcellularLocation>
</comment>
<feature type="region of interest" description="Disordered" evidence="6">
    <location>
        <begin position="167"/>
        <end position="219"/>
    </location>
</feature>
<proteinExistence type="predicted"/>
<reference evidence="8 9" key="1">
    <citation type="journal article" date="2023" name="G3 (Bethesda)">
        <title>A chromosome-length genome assembly and annotation of blackberry (Rubus argutus, cv. 'Hillquist').</title>
        <authorList>
            <person name="Bruna T."/>
            <person name="Aryal R."/>
            <person name="Dudchenko O."/>
            <person name="Sargent D.J."/>
            <person name="Mead D."/>
            <person name="Buti M."/>
            <person name="Cavallini A."/>
            <person name="Hytonen T."/>
            <person name="Andres J."/>
            <person name="Pham M."/>
            <person name="Weisz D."/>
            <person name="Mascagni F."/>
            <person name="Usai G."/>
            <person name="Natali L."/>
            <person name="Bassil N."/>
            <person name="Fernandez G.E."/>
            <person name="Lomsadze A."/>
            <person name="Armour M."/>
            <person name="Olukolu B."/>
            <person name="Poorten T."/>
            <person name="Britton C."/>
            <person name="Davik J."/>
            <person name="Ashrafi H."/>
            <person name="Aiden E.L."/>
            <person name="Borodovsky M."/>
            <person name="Worthington M."/>
        </authorList>
    </citation>
    <scope>NUCLEOTIDE SEQUENCE [LARGE SCALE GENOMIC DNA]</scope>
    <source>
        <strain evidence="8">PI 553951</strain>
    </source>
</reference>
<keyword evidence="9" id="KW-1185">Reference proteome</keyword>
<name>A0AAW1WZM7_RUBAR</name>
<dbReference type="GO" id="GO:0005634">
    <property type="term" value="C:nucleus"/>
    <property type="evidence" value="ECO:0007669"/>
    <property type="project" value="UniProtKB-SubCell"/>
</dbReference>
<evidence type="ECO:0000256" key="2">
    <source>
        <dbReference type="ARBA" id="ARBA00023015"/>
    </source>
</evidence>
<dbReference type="Pfam" id="PF02365">
    <property type="entry name" value="NAM"/>
    <property type="match status" value="1"/>
</dbReference>
<feature type="compositionally biased region" description="Basic and acidic residues" evidence="6">
    <location>
        <begin position="189"/>
        <end position="205"/>
    </location>
</feature>
<dbReference type="EMBL" id="JBEDUW010000005">
    <property type="protein sequence ID" value="KAK9930061.1"/>
    <property type="molecule type" value="Genomic_DNA"/>
</dbReference>
<dbReference type="PANTHER" id="PTHR31989">
    <property type="entry name" value="NAC DOMAIN-CONTAINING PROTEIN 82-RELATED"/>
    <property type="match status" value="1"/>
</dbReference>
<dbReference type="InterPro" id="IPR036093">
    <property type="entry name" value="NAC_dom_sf"/>
</dbReference>